<sequence length="100" mass="11842">MYDSPRDPKRRRRSEKKIHIDSHDMYSMASGQWLSGNIIDACATIMERNWQNATFIGTELARDFFDPWERGEPSNDWMMFKLKLPNTGKIFFPFLKDGNH</sequence>
<comment type="caution">
    <text evidence="1">The sequence shown here is derived from an EMBL/GenBank/DDBJ whole genome shotgun (WGS) entry which is preliminary data.</text>
</comment>
<protein>
    <submittedName>
        <fullName evidence="1">Uncharacterized protein</fullName>
    </submittedName>
</protein>
<accession>A0ACC2P7S0</accession>
<reference evidence="1" key="1">
    <citation type="submission" date="2023-04" db="EMBL/GenBank/DDBJ databases">
        <title>A chromosome-level genome assembly of the parasitoid wasp Eretmocerus hayati.</title>
        <authorList>
            <person name="Zhong Y."/>
            <person name="Liu S."/>
            <person name="Liu Y."/>
        </authorList>
    </citation>
    <scope>NUCLEOTIDE SEQUENCE</scope>
    <source>
        <strain evidence="1">ZJU_SS_LIU_2023</strain>
    </source>
</reference>
<dbReference type="Proteomes" id="UP001239111">
    <property type="component" value="Chromosome 2"/>
</dbReference>
<name>A0ACC2P7S0_9HYME</name>
<proteinExistence type="predicted"/>
<organism evidence="1 2">
    <name type="scientific">Eretmocerus hayati</name>
    <dbReference type="NCBI Taxonomy" id="131215"/>
    <lineage>
        <taxon>Eukaryota</taxon>
        <taxon>Metazoa</taxon>
        <taxon>Ecdysozoa</taxon>
        <taxon>Arthropoda</taxon>
        <taxon>Hexapoda</taxon>
        <taxon>Insecta</taxon>
        <taxon>Pterygota</taxon>
        <taxon>Neoptera</taxon>
        <taxon>Endopterygota</taxon>
        <taxon>Hymenoptera</taxon>
        <taxon>Apocrita</taxon>
        <taxon>Proctotrupomorpha</taxon>
        <taxon>Chalcidoidea</taxon>
        <taxon>Aphelinidae</taxon>
        <taxon>Aphelininae</taxon>
        <taxon>Eretmocerus</taxon>
    </lineage>
</organism>
<evidence type="ECO:0000313" key="2">
    <source>
        <dbReference type="Proteomes" id="UP001239111"/>
    </source>
</evidence>
<gene>
    <name evidence="1" type="ORF">QAD02_013607</name>
</gene>
<keyword evidence="2" id="KW-1185">Reference proteome</keyword>
<dbReference type="EMBL" id="CM056742">
    <property type="protein sequence ID" value="KAJ8677820.1"/>
    <property type="molecule type" value="Genomic_DNA"/>
</dbReference>
<evidence type="ECO:0000313" key="1">
    <source>
        <dbReference type="EMBL" id="KAJ8677820.1"/>
    </source>
</evidence>